<dbReference type="InParanoid" id="A0A1S0UJI4"/>
<protein>
    <submittedName>
        <fullName evidence="1">Uncharacterized protein</fullName>
    </submittedName>
</protein>
<accession>A0A1S0UJI4</accession>
<dbReference type="EMBL" id="JH712120">
    <property type="protein sequence ID" value="EJD75621.1"/>
    <property type="molecule type" value="Genomic_DNA"/>
</dbReference>
<dbReference type="GeneID" id="9943782"/>
<proteinExistence type="predicted"/>
<organism evidence="1">
    <name type="scientific">Loa loa</name>
    <name type="common">Eye worm</name>
    <name type="synonym">Filaria loa</name>
    <dbReference type="NCBI Taxonomy" id="7209"/>
    <lineage>
        <taxon>Eukaryota</taxon>
        <taxon>Metazoa</taxon>
        <taxon>Ecdysozoa</taxon>
        <taxon>Nematoda</taxon>
        <taxon>Chromadorea</taxon>
        <taxon>Rhabditida</taxon>
        <taxon>Spirurina</taxon>
        <taxon>Spiruromorpha</taxon>
        <taxon>Filarioidea</taxon>
        <taxon>Onchocercidae</taxon>
        <taxon>Loa</taxon>
    </lineage>
</organism>
<dbReference type="RefSeq" id="XP_020306473.1">
    <property type="nucleotide sequence ID" value="XM_020449923.1"/>
</dbReference>
<dbReference type="OrthoDB" id="5869838at2759"/>
<sequence length="517" mass="59387">MASKRFPSSHLPGNDSTVFTTSITNNMIKASNDSSILPVSSARAMTGLLLEWKQCLILIGFFVADNGRNVTNVETVDHMQPYLTKMELQLRTVKAETTVIQTKSIIRKSIKLRPTMSVQKFSTTDIQKILRWNSTIDSLPLLADGTHPTWIIRRHLIKHSNTTNCTEPKLKMSKPIKIENWTTANAKRVEENRKLLQQQVLYKSPKASAAFKETVEEYERIIGMHQQQFQNATFYDENTFKHGTSSNEHRHRTVNGENNEGIVLTHGNKSQYDSYIQEQVTTSEQTELDSHGSYTIRKDLEDMPRETSCQATILNVFEGRPTLVSPPSNTETIFSKTGYSLASNKGNIEKQEICDIRVNANKMVIHPSTIPFLHDMLSNDGQINRREAKSKEDSQRESMAIEIEKNNLINSVTSKLAFHPKQSLSKKRPVEITANVALNMKQAPIRTLLSRKEDEYDLIDEECEPDWVTSSFRLGSIRRRKNERNVAMQRIQKEIELEKQRHREMVKMRRNDHITLY</sequence>
<dbReference type="OMA" id="YERIIGM"/>
<gene>
    <name evidence="1" type="ORF">LOAG_17263</name>
</gene>
<name>A0A1S0UJI4_LOALO</name>
<dbReference type="AlphaFoldDB" id="A0A1S0UJI4"/>
<evidence type="ECO:0000313" key="1">
    <source>
        <dbReference type="EMBL" id="EJD75621.1"/>
    </source>
</evidence>
<dbReference type="CTD" id="9943782"/>
<reference evidence="1" key="1">
    <citation type="submission" date="2012-04" db="EMBL/GenBank/DDBJ databases">
        <title>The Genome Sequence of Loa loa.</title>
        <authorList>
            <consortium name="The Broad Institute Genome Sequencing Platform"/>
            <consortium name="Broad Institute Genome Sequencing Center for Infectious Disease"/>
            <person name="Nutman T.B."/>
            <person name="Fink D.L."/>
            <person name="Russ C."/>
            <person name="Young S."/>
            <person name="Zeng Q."/>
            <person name="Gargeya S."/>
            <person name="Alvarado L."/>
            <person name="Berlin A."/>
            <person name="Chapman S.B."/>
            <person name="Chen Z."/>
            <person name="Freedman E."/>
            <person name="Gellesch M."/>
            <person name="Goldberg J."/>
            <person name="Griggs A."/>
            <person name="Gujja S."/>
            <person name="Heilman E.R."/>
            <person name="Heiman D."/>
            <person name="Howarth C."/>
            <person name="Mehta T."/>
            <person name="Neiman D."/>
            <person name="Pearson M."/>
            <person name="Roberts A."/>
            <person name="Saif S."/>
            <person name="Shea T."/>
            <person name="Shenoy N."/>
            <person name="Sisk P."/>
            <person name="Stolte C."/>
            <person name="Sykes S."/>
            <person name="White J."/>
            <person name="Yandava C."/>
            <person name="Haas B."/>
            <person name="Henn M.R."/>
            <person name="Nusbaum C."/>
            <person name="Birren B."/>
        </authorList>
    </citation>
    <scope>NUCLEOTIDE SEQUENCE [LARGE SCALE GENOMIC DNA]</scope>
</reference>
<dbReference type="KEGG" id="loa:LOAG_17263"/>